<dbReference type="Gene3D" id="3.90.550.10">
    <property type="entry name" value="Spore Coat Polysaccharide Biosynthesis Protein SpsA, Chain A"/>
    <property type="match status" value="1"/>
</dbReference>
<dbReference type="SUPFAM" id="SSF53448">
    <property type="entry name" value="Nucleotide-diphospho-sugar transferases"/>
    <property type="match status" value="1"/>
</dbReference>
<accession>A0A1I2A9Q9</accession>
<dbReference type="InterPro" id="IPR001173">
    <property type="entry name" value="Glyco_trans_2-like"/>
</dbReference>
<evidence type="ECO:0000313" key="2">
    <source>
        <dbReference type="EMBL" id="SFE40489.1"/>
    </source>
</evidence>
<dbReference type="PANTHER" id="PTHR43685">
    <property type="entry name" value="GLYCOSYLTRANSFERASE"/>
    <property type="match status" value="1"/>
</dbReference>
<gene>
    <name evidence="2" type="ORF">SAMN05421541_101585</name>
</gene>
<protein>
    <submittedName>
        <fullName evidence="2">Glycosyl transferase family 2</fullName>
    </submittedName>
</protein>
<name>A0A1I2A9Q9_9ACTN</name>
<proteinExistence type="predicted"/>
<dbReference type="PANTHER" id="PTHR43685:SF2">
    <property type="entry name" value="GLYCOSYLTRANSFERASE 2-LIKE DOMAIN-CONTAINING PROTEIN"/>
    <property type="match status" value="1"/>
</dbReference>
<dbReference type="InterPro" id="IPR050834">
    <property type="entry name" value="Glycosyltransf_2"/>
</dbReference>
<sequence>MVTRTRPQPLRGRPRVSVVVPCYNYGHFLPDCVQGVLSQDGVDVDVLIVDDCSPDGSAEVARRLAAEDPRVRVIVHEVNAGHIATYNEGLAAVDGDYVVLLSADDLVTPGSFQRATALLEAHPEVVMVHGFARTFTDVPPPARTEVRSWTVWPGAEWIGRVCRAGGNPVATPEVMLRNETMRKLGGYDTRAPHAGDFLMWLRAAALGGIGRVNGVDQAYYRVHGNNMHTSQFAGADTDLRKRHEAFEIFFDEDAGSVPDVDGLRSAASLAVAREALAIACSLIEAGPSEDDRALAGRLVALAEEIYPPAASSRLRQRYGRLAQRDAEGKGPLVPRGVSAFNKRVRDHVEWRRWRRNGVESAVKLP</sequence>
<dbReference type="AlphaFoldDB" id="A0A1I2A9Q9"/>
<dbReference type="Proteomes" id="UP000199645">
    <property type="component" value="Unassembled WGS sequence"/>
</dbReference>
<dbReference type="GO" id="GO:0016740">
    <property type="term" value="F:transferase activity"/>
    <property type="evidence" value="ECO:0007669"/>
    <property type="project" value="UniProtKB-KW"/>
</dbReference>
<keyword evidence="2" id="KW-0808">Transferase</keyword>
<evidence type="ECO:0000313" key="3">
    <source>
        <dbReference type="Proteomes" id="UP000199645"/>
    </source>
</evidence>
<dbReference type="STRING" id="35752.SAMN05421541_101585"/>
<keyword evidence="3" id="KW-1185">Reference proteome</keyword>
<dbReference type="EMBL" id="FONV01000001">
    <property type="protein sequence ID" value="SFE40489.1"/>
    <property type="molecule type" value="Genomic_DNA"/>
</dbReference>
<organism evidence="2 3">
    <name type="scientific">Actinoplanes philippinensis</name>
    <dbReference type="NCBI Taxonomy" id="35752"/>
    <lineage>
        <taxon>Bacteria</taxon>
        <taxon>Bacillati</taxon>
        <taxon>Actinomycetota</taxon>
        <taxon>Actinomycetes</taxon>
        <taxon>Micromonosporales</taxon>
        <taxon>Micromonosporaceae</taxon>
        <taxon>Actinoplanes</taxon>
    </lineage>
</organism>
<feature type="domain" description="Glycosyltransferase 2-like" evidence="1">
    <location>
        <begin position="17"/>
        <end position="143"/>
    </location>
</feature>
<dbReference type="Pfam" id="PF00535">
    <property type="entry name" value="Glycos_transf_2"/>
    <property type="match status" value="1"/>
</dbReference>
<dbReference type="OrthoDB" id="4529776at2"/>
<reference evidence="2 3" key="1">
    <citation type="submission" date="2016-10" db="EMBL/GenBank/DDBJ databases">
        <authorList>
            <person name="de Groot N.N."/>
        </authorList>
    </citation>
    <scope>NUCLEOTIDE SEQUENCE [LARGE SCALE GENOMIC DNA]</scope>
    <source>
        <strain evidence="2 3">DSM 43019</strain>
    </source>
</reference>
<dbReference type="InterPro" id="IPR029044">
    <property type="entry name" value="Nucleotide-diphossugar_trans"/>
</dbReference>
<evidence type="ECO:0000259" key="1">
    <source>
        <dbReference type="Pfam" id="PF00535"/>
    </source>
</evidence>